<dbReference type="SUPFAM" id="SSF56300">
    <property type="entry name" value="Metallo-dependent phosphatases"/>
    <property type="match status" value="1"/>
</dbReference>
<feature type="domain" description="Calcineurin-like phosphoesterase" evidence="4">
    <location>
        <begin position="27"/>
        <end position="240"/>
    </location>
</feature>
<dbReference type="PANTHER" id="PTHR11575:SF24">
    <property type="entry name" value="5'-NUCLEOTIDASE"/>
    <property type="match status" value="1"/>
</dbReference>
<evidence type="ECO:0000313" key="7">
    <source>
        <dbReference type="Proteomes" id="UP000007845"/>
    </source>
</evidence>
<dbReference type="Pfam" id="PF02872">
    <property type="entry name" value="5_nucleotid_C"/>
    <property type="match status" value="1"/>
</dbReference>
<name>F0JJN6_9BACT</name>
<dbReference type="HOGENOM" id="CLU_005854_7_1_7"/>
<dbReference type="GO" id="GO:0046872">
    <property type="term" value="F:metal ion binding"/>
    <property type="evidence" value="ECO:0007669"/>
    <property type="project" value="InterPro"/>
</dbReference>
<dbReference type="STRING" id="641491.DND132_2932"/>
<dbReference type="PRINTS" id="PR01607">
    <property type="entry name" value="APYRASEFAMLY"/>
</dbReference>
<keyword evidence="7" id="KW-1185">Reference proteome</keyword>
<dbReference type="SUPFAM" id="SSF55816">
    <property type="entry name" value="5'-nucleotidase (syn. UDP-sugar hydrolase), C-terminal domain"/>
    <property type="match status" value="1"/>
</dbReference>
<organism evidence="6 7">
    <name type="scientific">Pseudodesulfovibrio mercurii</name>
    <dbReference type="NCBI Taxonomy" id="641491"/>
    <lineage>
        <taxon>Bacteria</taxon>
        <taxon>Pseudomonadati</taxon>
        <taxon>Thermodesulfobacteriota</taxon>
        <taxon>Desulfovibrionia</taxon>
        <taxon>Desulfovibrionales</taxon>
        <taxon>Desulfovibrionaceae</taxon>
    </lineage>
</organism>
<dbReference type="InterPro" id="IPR008334">
    <property type="entry name" value="5'-Nucleotdase_C"/>
</dbReference>
<dbReference type="AlphaFoldDB" id="F0JJN6"/>
<dbReference type="InterPro" id="IPR006146">
    <property type="entry name" value="5'-Nucleotdase_CS"/>
</dbReference>
<evidence type="ECO:0000259" key="5">
    <source>
        <dbReference type="Pfam" id="PF02872"/>
    </source>
</evidence>
<dbReference type="GO" id="GO:0009166">
    <property type="term" value="P:nucleotide catabolic process"/>
    <property type="evidence" value="ECO:0007669"/>
    <property type="project" value="InterPro"/>
</dbReference>
<dbReference type="InterPro" id="IPR029052">
    <property type="entry name" value="Metallo-depent_PP-like"/>
</dbReference>
<dbReference type="SMR" id="F0JJN6"/>
<feature type="signal peptide" evidence="3">
    <location>
        <begin position="1"/>
        <end position="23"/>
    </location>
</feature>
<evidence type="ECO:0000256" key="2">
    <source>
        <dbReference type="ARBA" id="ARBA00022729"/>
    </source>
</evidence>
<feature type="chain" id="PRO_5005128710" evidence="3">
    <location>
        <begin position="24"/>
        <end position="575"/>
    </location>
</feature>
<dbReference type="InterPro" id="IPR004843">
    <property type="entry name" value="Calcineurin-like_PHP"/>
</dbReference>
<dbReference type="Gene3D" id="3.90.780.10">
    <property type="entry name" value="5'-Nucleotidase, C-terminal domain"/>
    <property type="match status" value="1"/>
</dbReference>
<dbReference type="GO" id="GO:0000166">
    <property type="term" value="F:nucleotide binding"/>
    <property type="evidence" value="ECO:0007669"/>
    <property type="project" value="UniProtKB-KW"/>
</dbReference>
<proteinExistence type="inferred from homology"/>
<comment type="similarity">
    <text evidence="1 3">Belongs to the 5'-nucleotidase family.</text>
</comment>
<dbReference type="InterPro" id="IPR006179">
    <property type="entry name" value="5_nucleotidase/apyrase"/>
</dbReference>
<dbReference type="GO" id="GO:0016788">
    <property type="term" value="F:hydrolase activity, acting on ester bonds"/>
    <property type="evidence" value="ECO:0007669"/>
    <property type="project" value="InterPro"/>
</dbReference>
<sequence precursor="true">MLRHLARFVLAAVILAYPVAARAFDVTLLHVNDSHSYLDATADKIAPRGVATYVRMGGWARLERAVEDARAEKDNVILLHAGDAVQGGLYFMKYGGRPEMELLDRLGFDAFELGNHEFDRGAPFLAGFLKYTRVPVLCANLHAPDEPVLASRVRPYVILERGGQRIGVIGLLTPETKVISSPGHVDFTDETHAATLLVRELQARGVNKIVLLTHVGFEEDKRLAATIPGVDVIVGGHSHTLLGSPDGVGALGLRPEAAYPTVIKGADGDDVYVVTAWKWGRVLGRLDLTFDDQGRVTRAEPRPTLILADTFKRRNDAGQKIELKGPEREDLLALIKADPEAAVVEADPAVRTFLGPFSQGVEAMGTEVIGEAVLPLPHIRVPGTTDTGESLPRGSLIAPLVCRSMLAQLQDTGEPADLALLNAGGVRESVEQGPVTMSTAYTLLPFNNSLVLLELTGEQIRQALETGVDRGGGAFPYVGDARFTADMRRPAGSRVLAIDTLDHDGNWTPLNPARVYRVVTNAYLASGGDGYEVLKAAKSSYDTGFVDAQAFIRYVRQQRMLKPLPTTGVTYIPAK</sequence>
<dbReference type="EMBL" id="CP003220">
    <property type="protein sequence ID" value="EGB16135.1"/>
    <property type="molecule type" value="Genomic_DNA"/>
</dbReference>
<gene>
    <name evidence="6" type="ORF">DND132_2932</name>
</gene>
<dbReference type="PANTHER" id="PTHR11575">
    <property type="entry name" value="5'-NUCLEOTIDASE-RELATED"/>
    <property type="match status" value="1"/>
</dbReference>
<dbReference type="OrthoDB" id="9803927at2"/>
<dbReference type="PROSITE" id="PS00786">
    <property type="entry name" value="5_NUCLEOTIDASE_2"/>
    <property type="match status" value="1"/>
</dbReference>
<accession>F0JJN6</accession>
<dbReference type="InterPro" id="IPR036907">
    <property type="entry name" value="5'-Nucleotdase_C_sf"/>
</dbReference>
<keyword evidence="3" id="KW-0378">Hydrolase</keyword>
<dbReference type="CDD" id="cd07409">
    <property type="entry name" value="MPP_CD73_N"/>
    <property type="match status" value="1"/>
</dbReference>
<feature type="domain" description="5'-Nucleotidase C-terminal" evidence="5">
    <location>
        <begin position="395"/>
        <end position="535"/>
    </location>
</feature>
<dbReference type="KEGG" id="ddn:DND132_2932"/>
<reference evidence="6 7" key="1">
    <citation type="journal article" date="2011" name="J. Bacteriol.">
        <title>Genome sequence of the mercury-methylating strain Desulfovibrio desulfuricans ND132.</title>
        <authorList>
            <person name="Brown S.D."/>
            <person name="Gilmour C.C."/>
            <person name="Kucken A.M."/>
            <person name="Wall J.D."/>
            <person name="Elias D.A."/>
            <person name="Brandt C.C."/>
            <person name="Podar M."/>
            <person name="Chertkov O."/>
            <person name="Held B."/>
            <person name="Bruce D.C."/>
            <person name="Detter J.C."/>
            <person name="Tapia R."/>
            <person name="Han C.S."/>
            <person name="Goodwin L.A."/>
            <person name="Cheng J.F."/>
            <person name="Pitluck S."/>
            <person name="Woyke T."/>
            <person name="Mikhailova N."/>
            <person name="Ivanova N.N."/>
            <person name="Han J."/>
            <person name="Lucas S."/>
            <person name="Lapidus A.L."/>
            <person name="Land M.L."/>
            <person name="Hauser L.J."/>
            <person name="Palumbo A.V."/>
        </authorList>
    </citation>
    <scope>NUCLEOTIDE SEQUENCE [LARGE SCALE GENOMIC DNA]</scope>
    <source>
        <strain evidence="6 7">ND132</strain>
    </source>
</reference>
<keyword evidence="3" id="KW-0547">Nucleotide-binding</keyword>
<evidence type="ECO:0000256" key="3">
    <source>
        <dbReference type="RuleBase" id="RU362119"/>
    </source>
</evidence>
<dbReference type="Gene3D" id="3.60.21.10">
    <property type="match status" value="1"/>
</dbReference>
<evidence type="ECO:0000313" key="6">
    <source>
        <dbReference type="EMBL" id="EGB16135.1"/>
    </source>
</evidence>
<dbReference type="eggNOG" id="COG0737">
    <property type="taxonomic scope" value="Bacteria"/>
</dbReference>
<dbReference type="RefSeq" id="WP_014323559.1">
    <property type="nucleotide sequence ID" value="NC_016803.1"/>
</dbReference>
<protein>
    <submittedName>
        <fullName evidence="6">5'-Nucleotidase domain-containing protein</fullName>
    </submittedName>
</protein>
<evidence type="ECO:0000256" key="1">
    <source>
        <dbReference type="ARBA" id="ARBA00006654"/>
    </source>
</evidence>
<dbReference type="Proteomes" id="UP000007845">
    <property type="component" value="Chromosome"/>
</dbReference>
<keyword evidence="2 3" id="KW-0732">Signal</keyword>
<dbReference type="Pfam" id="PF00149">
    <property type="entry name" value="Metallophos"/>
    <property type="match status" value="1"/>
</dbReference>
<evidence type="ECO:0000259" key="4">
    <source>
        <dbReference type="Pfam" id="PF00149"/>
    </source>
</evidence>